<organism evidence="1 2">
    <name type="scientific">Nocardiopsis sinuspersici</name>
    <dbReference type="NCBI Taxonomy" id="501010"/>
    <lineage>
        <taxon>Bacteria</taxon>
        <taxon>Bacillati</taxon>
        <taxon>Actinomycetota</taxon>
        <taxon>Actinomycetes</taxon>
        <taxon>Streptosporangiales</taxon>
        <taxon>Nocardiopsidaceae</taxon>
        <taxon>Nocardiopsis</taxon>
    </lineage>
</organism>
<proteinExistence type="predicted"/>
<protein>
    <submittedName>
        <fullName evidence="1">Uncharacterized protein</fullName>
    </submittedName>
</protein>
<evidence type="ECO:0000313" key="2">
    <source>
        <dbReference type="Proteomes" id="UP000584931"/>
    </source>
</evidence>
<dbReference type="AlphaFoldDB" id="A0A7Y9XA70"/>
<comment type="caution">
    <text evidence="1">The sequence shown here is derived from an EMBL/GenBank/DDBJ whole genome shotgun (WGS) entry which is preliminary data.</text>
</comment>
<reference evidence="1 2" key="1">
    <citation type="submission" date="2020-07" db="EMBL/GenBank/DDBJ databases">
        <title>Sequencing the genomes of 1000 actinobacteria strains.</title>
        <authorList>
            <person name="Klenk H.-P."/>
        </authorList>
    </citation>
    <scope>NUCLEOTIDE SEQUENCE [LARGE SCALE GENOMIC DNA]</scope>
    <source>
        <strain evidence="1 2">DSM 45278</strain>
    </source>
</reference>
<name>A0A7Y9XA70_9ACTN</name>
<accession>A0A7Y9XA70</accession>
<sequence>MNGKQNASDLRKHPGIQVIYPRRPKFGVGHAIKR</sequence>
<gene>
    <name evidence="1" type="ORF">HNR06_001648</name>
</gene>
<evidence type="ECO:0000313" key="1">
    <source>
        <dbReference type="EMBL" id="NYH52059.1"/>
    </source>
</evidence>
<dbReference type="EMBL" id="JACCHL010000001">
    <property type="protein sequence ID" value="NYH52059.1"/>
    <property type="molecule type" value="Genomic_DNA"/>
</dbReference>
<dbReference type="Proteomes" id="UP000584931">
    <property type="component" value="Unassembled WGS sequence"/>
</dbReference>